<evidence type="ECO:0000256" key="5">
    <source>
        <dbReference type="ARBA" id="ARBA00023295"/>
    </source>
</evidence>
<dbReference type="SUPFAM" id="SSF51445">
    <property type="entry name" value="(Trans)glycosidases"/>
    <property type="match status" value="2"/>
</dbReference>
<protein>
    <recommendedName>
        <fullName evidence="8">X8 domain-containing protein</fullName>
    </recommendedName>
</protein>
<feature type="signal peptide" evidence="7">
    <location>
        <begin position="1"/>
        <end position="30"/>
    </location>
</feature>
<dbReference type="FunFam" id="1.20.58.1040:FF:000006">
    <property type="entry name" value="Os07g0539400 protein"/>
    <property type="match status" value="1"/>
</dbReference>
<dbReference type="EnsemblPlants" id="ORUFI07G18080.1">
    <property type="protein sequence ID" value="ORUFI07G18080.1"/>
    <property type="gene ID" value="ORUFI07G18080"/>
</dbReference>
<evidence type="ECO:0000313" key="10">
    <source>
        <dbReference type="Proteomes" id="UP000008022"/>
    </source>
</evidence>
<keyword evidence="5" id="KW-0326">Glycosidase</keyword>
<evidence type="ECO:0000256" key="1">
    <source>
        <dbReference type="ARBA" id="ARBA00008773"/>
    </source>
</evidence>
<evidence type="ECO:0000259" key="8">
    <source>
        <dbReference type="SMART" id="SM00768"/>
    </source>
</evidence>
<feature type="domain" description="X8" evidence="8">
    <location>
        <begin position="468"/>
        <end position="555"/>
    </location>
</feature>
<dbReference type="eggNOG" id="ENOG502QVK5">
    <property type="taxonomic scope" value="Eukaryota"/>
</dbReference>
<evidence type="ECO:0000313" key="9">
    <source>
        <dbReference type="EnsemblPlants" id="ORUFI07G18080.1"/>
    </source>
</evidence>
<dbReference type="PANTHER" id="PTHR32227">
    <property type="entry name" value="GLUCAN ENDO-1,3-BETA-GLUCOSIDASE BG1-RELATED-RELATED"/>
    <property type="match status" value="1"/>
</dbReference>
<comment type="similarity">
    <text evidence="1 6">Belongs to the glycosyl hydrolase 17 family.</text>
</comment>
<sequence length="698" mass="74468">MEQSMAVNHKLSALLVATALPLLLLSTADAGEIGVCYGRDASNLIDPPEVVKLLNANSITMVRIYDTDPTVLNALANTGIKVMVMLPNKDLASAGADVGSATNWVKNNVVPYLNQGTLINGVAVGNEVFKQQPELTGMLVSAMQNVQMALANLNLADGIKVSTPIAFDALDVSFPPSDGRFKDSIAQSVMKPMIDFLVRTGSYLLVNLYPMYAAADPSTHISIEYATFRPNSGVLDEKTGIMYFSLFDAELDAVYAAISKVSGGSLRASLAQGDQMLVQVAETGHSSGNTFGGPVVVEADADLNAIATIPNAKAYNNGLIRRVLSGSPGKHDVSAYIFSLFNENLKPGPATEGHFGLFYPNGQQVYEVNFQGGRSPCPTNASWCVANPNVDNAALQRALDWACNNGADCSAIQLGKACYEPNTLVAHASYAFNDYYQRKGQASGTCNFNGVAFIVYKPSPSICDPNPSWCVAKDSVGEAQLQNALDYACGSCADCSAIQRGAQCFNPDTKVAHATYAFNDYYQTAGRASGSCDFAGAATIVTQQPSAGEVGVCYRRDMNNLIEPLAVVNLLNANDITMVRIDLRHQLDGVECIFQYKHQSHAIPNNDLASVGQDLGSSTNLVKNNVVLYLNQGTLINGVAMGNEVFIQQPNLTGMLVPAMQNVQMALVNLNLAKDIHVSTLIAFNALDVSFPPSDGRF</sequence>
<dbReference type="FunFam" id="1.20.58.1040:FF:000004">
    <property type="entry name" value="O-Glycosyl hydrolase family 17 protein"/>
    <property type="match status" value="1"/>
</dbReference>
<evidence type="ECO:0000256" key="3">
    <source>
        <dbReference type="ARBA" id="ARBA00022801"/>
    </source>
</evidence>
<dbReference type="GO" id="GO:0004553">
    <property type="term" value="F:hydrolase activity, hydrolyzing O-glycosyl compounds"/>
    <property type="evidence" value="ECO:0007669"/>
    <property type="project" value="InterPro"/>
</dbReference>
<reference evidence="10" key="1">
    <citation type="submission" date="2013-06" db="EMBL/GenBank/DDBJ databases">
        <authorList>
            <person name="Zhao Q."/>
        </authorList>
    </citation>
    <scope>NUCLEOTIDE SEQUENCE</scope>
    <source>
        <strain evidence="10">cv. W1943</strain>
    </source>
</reference>
<dbReference type="InterPro" id="IPR012946">
    <property type="entry name" value="X8"/>
</dbReference>
<dbReference type="InterPro" id="IPR017853">
    <property type="entry name" value="GH"/>
</dbReference>
<evidence type="ECO:0000256" key="4">
    <source>
        <dbReference type="ARBA" id="ARBA00023157"/>
    </source>
</evidence>
<accession>A0A0E0Q9F0</accession>
<dbReference type="Pfam" id="PF07983">
    <property type="entry name" value="X8"/>
    <property type="match status" value="2"/>
</dbReference>
<keyword evidence="4" id="KW-1015">Disulfide bond</keyword>
<organism evidence="9 10">
    <name type="scientific">Oryza rufipogon</name>
    <name type="common">Brownbeard rice</name>
    <name type="synonym">Asian wild rice</name>
    <dbReference type="NCBI Taxonomy" id="4529"/>
    <lineage>
        <taxon>Eukaryota</taxon>
        <taxon>Viridiplantae</taxon>
        <taxon>Streptophyta</taxon>
        <taxon>Embryophyta</taxon>
        <taxon>Tracheophyta</taxon>
        <taxon>Spermatophyta</taxon>
        <taxon>Magnoliopsida</taxon>
        <taxon>Liliopsida</taxon>
        <taxon>Poales</taxon>
        <taxon>Poaceae</taxon>
        <taxon>BOP clade</taxon>
        <taxon>Oryzoideae</taxon>
        <taxon>Oryzeae</taxon>
        <taxon>Oryzinae</taxon>
        <taxon>Oryza</taxon>
    </lineage>
</organism>
<dbReference type="Proteomes" id="UP000008022">
    <property type="component" value="Unassembled WGS sequence"/>
</dbReference>
<evidence type="ECO:0000256" key="6">
    <source>
        <dbReference type="RuleBase" id="RU004335"/>
    </source>
</evidence>
<dbReference type="Pfam" id="PF00332">
    <property type="entry name" value="Glyco_hydro_17"/>
    <property type="match status" value="2"/>
</dbReference>
<dbReference type="Gramene" id="ORUFI07G18080.1">
    <property type="protein sequence ID" value="ORUFI07G18080.1"/>
    <property type="gene ID" value="ORUFI07G18080"/>
</dbReference>
<proteinExistence type="inferred from homology"/>
<keyword evidence="3" id="KW-0378">Hydrolase</keyword>
<dbReference type="FunFam" id="3.20.20.80:FF:000074">
    <property type="entry name" value="Hydrolase, hydrolyzing O-glycosyl compounds"/>
    <property type="match status" value="1"/>
</dbReference>
<evidence type="ECO:0000256" key="7">
    <source>
        <dbReference type="SAM" id="SignalP"/>
    </source>
</evidence>
<dbReference type="InterPro" id="IPR000490">
    <property type="entry name" value="Glyco_hydro_17"/>
</dbReference>
<feature type="domain" description="X8" evidence="8">
    <location>
        <begin position="382"/>
        <end position="465"/>
    </location>
</feature>
<dbReference type="AlphaFoldDB" id="A0A0E0Q9F0"/>
<keyword evidence="10" id="KW-1185">Reference proteome</keyword>
<feature type="chain" id="PRO_5002371132" description="X8 domain-containing protein" evidence="7">
    <location>
        <begin position="31"/>
        <end position="698"/>
    </location>
</feature>
<evidence type="ECO:0000256" key="2">
    <source>
        <dbReference type="ARBA" id="ARBA00022729"/>
    </source>
</evidence>
<dbReference type="InterPro" id="IPR044965">
    <property type="entry name" value="Glyco_hydro_17_plant"/>
</dbReference>
<dbReference type="GO" id="GO:0005975">
    <property type="term" value="P:carbohydrate metabolic process"/>
    <property type="evidence" value="ECO:0007669"/>
    <property type="project" value="InterPro"/>
</dbReference>
<name>A0A0E0Q9F0_ORYRU</name>
<dbReference type="SMART" id="SM00768">
    <property type="entry name" value="X8"/>
    <property type="match status" value="2"/>
</dbReference>
<dbReference type="Gene3D" id="1.20.58.1040">
    <property type="match status" value="2"/>
</dbReference>
<reference evidence="9" key="2">
    <citation type="submission" date="2015-06" db="UniProtKB">
        <authorList>
            <consortium name="EnsemblPlants"/>
        </authorList>
    </citation>
    <scope>IDENTIFICATION</scope>
</reference>
<keyword evidence="2 7" id="KW-0732">Signal</keyword>
<dbReference type="STRING" id="4529.A0A0E0Q9F0"/>
<dbReference type="Gene3D" id="3.20.20.80">
    <property type="entry name" value="Glycosidases"/>
    <property type="match status" value="2"/>
</dbReference>
<dbReference type="OMA" id="AQCFNPD"/>